<evidence type="ECO:0008006" key="4">
    <source>
        <dbReference type="Google" id="ProtNLM"/>
    </source>
</evidence>
<dbReference type="OrthoDB" id="4356380at2759"/>
<reference evidence="3" key="1">
    <citation type="journal article" date="2017" name="Nat. Microbiol.">
        <title>Global analysis of biosynthetic gene clusters reveals vast potential of secondary metabolite production in Penicillium species.</title>
        <authorList>
            <person name="Nielsen J.C."/>
            <person name="Grijseels S."/>
            <person name="Prigent S."/>
            <person name="Ji B."/>
            <person name="Dainat J."/>
            <person name="Nielsen K.F."/>
            <person name="Frisvad J.C."/>
            <person name="Workman M."/>
            <person name="Nielsen J."/>
        </authorList>
    </citation>
    <scope>NUCLEOTIDE SEQUENCE [LARGE SCALE GENOMIC DNA]</scope>
    <source>
        <strain evidence="3">IBT 24891</strain>
    </source>
</reference>
<dbReference type="Proteomes" id="UP000191285">
    <property type="component" value="Unassembled WGS sequence"/>
</dbReference>
<evidence type="ECO:0000313" key="2">
    <source>
        <dbReference type="EMBL" id="OQE26401.1"/>
    </source>
</evidence>
<comment type="caution">
    <text evidence="2">The sequence shown here is derived from an EMBL/GenBank/DDBJ whole genome shotgun (WGS) entry which is preliminary data.</text>
</comment>
<keyword evidence="3" id="KW-1185">Reference proteome</keyword>
<organism evidence="2 3">
    <name type="scientific">Penicillium steckii</name>
    <dbReference type="NCBI Taxonomy" id="303698"/>
    <lineage>
        <taxon>Eukaryota</taxon>
        <taxon>Fungi</taxon>
        <taxon>Dikarya</taxon>
        <taxon>Ascomycota</taxon>
        <taxon>Pezizomycotina</taxon>
        <taxon>Eurotiomycetes</taxon>
        <taxon>Eurotiomycetidae</taxon>
        <taxon>Eurotiales</taxon>
        <taxon>Aspergillaceae</taxon>
        <taxon>Penicillium</taxon>
    </lineage>
</organism>
<gene>
    <name evidence="2" type="ORF">PENSTE_c005G01964</name>
</gene>
<proteinExistence type="predicted"/>
<feature type="chain" id="PRO_5012393091" description="Hydrophobin" evidence="1">
    <location>
        <begin position="22"/>
        <end position="90"/>
    </location>
</feature>
<accession>A0A1V6TJE8</accession>
<sequence>MQFSLASTSLAIVLIATGSVAKGTTCESNQVVICKGNGNGGLLSLGNIASGLLGDNCSGGDVYCCSEDDVEQIGLINLDLNAQCSLNRVL</sequence>
<dbReference type="AlphaFoldDB" id="A0A1V6TJE8"/>
<name>A0A1V6TJE8_9EURO</name>
<keyword evidence="1" id="KW-0732">Signal</keyword>
<protein>
    <recommendedName>
        <fullName evidence="4">Hydrophobin</fullName>
    </recommendedName>
</protein>
<dbReference type="EMBL" id="MLKD01000005">
    <property type="protein sequence ID" value="OQE26401.1"/>
    <property type="molecule type" value="Genomic_DNA"/>
</dbReference>
<feature type="signal peptide" evidence="1">
    <location>
        <begin position="1"/>
        <end position="21"/>
    </location>
</feature>
<evidence type="ECO:0000313" key="3">
    <source>
        <dbReference type="Proteomes" id="UP000191285"/>
    </source>
</evidence>
<evidence type="ECO:0000256" key="1">
    <source>
        <dbReference type="SAM" id="SignalP"/>
    </source>
</evidence>